<dbReference type="VEuPathDB" id="FungiDB:FOXG_09671"/>
<keyword evidence="1" id="KW-0732">Signal</keyword>
<dbReference type="AlphaFoldDB" id="A0A2H3TPF2"/>
<dbReference type="VEuPathDB" id="FungiDB:HZS61_005847"/>
<sequence>MKAFSFYILLGALFSRADAAEQKHIDEAYSDVWGVINCDSSITYPNYPRPLNDINGIQIDTEIVPKEVNICDAVRDALGSDDFVNNAETYCTCLSNAVYWGSSSNAKPSFDGQINAHITGPYLDWIHKEETRLSNNDYTITTDRAPVVKNQLAATNGWTFVQAPEIDVATYKRLSKAVMSCYTGTCDGPKVRAFLASYVENADSVINSDFVRMLNKWVALFETLKKRTKDVQNYSKQVQARLKTVACKVNSVKANVCKNNAFKSLQGVPIAAGKALANIPKMTQITLNAIKYTTTPDEAIIKAFRVTQYLPQAAEDLKKLTGTFNLISNHAGVAKTAATSIDQILSANWVRNSELSKTASGRKVRDGLINIQRGFRNDLTGPLDNLIKANKAVEDILIQLPLRKKRLEFSSGCVSYSRWTNARMPVLCKKEDTKFYLIGGFPASYTYQQVQTCEFGPTKVPFIKNVIPYMRYRFV</sequence>
<dbReference type="VEuPathDB" id="FungiDB:FOZG_13898"/>
<dbReference type="VEuPathDB" id="FungiDB:FOC1_g10002653"/>
<dbReference type="Proteomes" id="UP000219369">
    <property type="component" value="Unassembled WGS sequence"/>
</dbReference>
<gene>
    <name evidence="2" type="ORF">FRV6_14690</name>
</gene>
<evidence type="ECO:0000313" key="2">
    <source>
        <dbReference type="EMBL" id="SCO90562.1"/>
    </source>
</evidence>
<dbReference type="EMBL" id="FMJY01000009">
    <property type="protein sequence ID" value="SCO90562.1"/>
    <property type="molecule type" value="Genomic_DNA"/>
</dbReference>
<proteinExistence type="predicted"/>
<feature type="chain" id="PRO_5013695744" evidence="1">
    <location>
        <begin position="20"/>
        <end position="475"/>
    </location>
</feature>
<feature type="signal peptide" evidence="1">
    <location>
        <begin position="1"/>
        <end position="19"/>
    </location>
</feature>
<dbReference type="VEuPathDB" id="FungiDB:FOIG_13480"/>
<evidence type="ECO:0000313" key="3">
    <source>
        <dbReference type="Proteomes" id="UP000219369"/>
    </source>
</evidence>
<dbReference type="VEuPathDB" id="FungiDB:FOMG_14507"/>
<accession>A0A2H3TPF2</accession>
<dbReference type="OrthoDB" id="5042680at2759"/>
<evidence type="ECO:0000256" key="1">
    <source>
        <dbReference type="SAM" id="SignalP"/>
    </source>
</evidence>
<reference evidence="3" key="1">
    <citation type="submission" date="2016-09" db="EMBL/GenBank/DDBJ databases">
        <authorList>
            <person name="Guldener U."/>
        </authorList>
    </citation>
    <scope>NUCLEOTIDE SEQUENCE [LARGE SCALE GENOMIC DNA]</scope>
    <source>
        <strain evidence="3">V64-1</strain>
    </source>
</reference>
<protein>
    <submittedName>
        <fullName evidence="2">Uncharacterized protein</fullName>
    </submittedName>
</protein>
<name>A0A2H3TPF2_FUSOX</name>
<dbReference type="VEuPathDB" id="FungiDB:FOC4_g10009639"/>
<dbReference type="VEuPathDB" id="FungiDB:FOMG_14506"/>
<organism evidence="2 3">
    <name type="scientific">Fusarium oxysporum</name>
    <name type="common">Fusarium vascular wilt</name>
    <dbReference type="NCBI Taxonomy" id="5507"/>
    <lineage>
        <taxon>Eukaryota</taxon>
        <taxon>Fungi</taxon>
        <taxon>Dikarya</taxon>
        <taxon>Ascomycota</taxon>
        <taxon>Pezizomycotina</taxon>
        <taxon>Sordariomycetes</taxon>
        <taxon>Hypocreomycetidae</taxon>
        <taxon>Hypocreales</taxon>
        <taxon>Nectriaceae</taxon>
        <taxon>Fusarium</taxon>
        <taxon>Fusarium oxysporum species complex</taxon>
    </lineage>
</organism>